<reference evidence="2" key="1">
    <citation type="journal article" date="2019" name="Int. J. Syst. Evol. Microbiol.">
        <title>The Global Catalogue of Microorganisms (GCM) 10K type strain sequencing project: providing services to taxonomists for standard genome sequencing and annotation.</title>
        <authorList>
            <consortium name="The Broad Institute Genomics Platform"/>
            <consortium name="The Broad Institute Genome Sequencing Center for Infectious Disease"/>
            <person name="Wu L."/>
            <person name="Ma J."/>
        </authorList>
    </citation>
    <scope>NUCLEOTIDE SEQUENCE [LARGE SCALE GENOMIC DNA]</scope>
    <source>
        <strain evidence="2">CGMCC 1.15923</strain>
    </source>
</reference>
<dbReference type="Pfam" id="PF08907">
    <property type="entry name" value="DUF1853"/>
    <property type="match status" value="1"/>
</dbReference>
<name>A0ABQ1IMP3_9GAMM</name>
<dbReference type="RefSeq" id="WP_188629919.1">
    <property type="nucleotide sequence ID" value="NZ_BMKE01000014.1"/>
</dbReference>
<gene>
    <name evidence="1" type="ORF">GCM10011502_19420</name>
</gene>
<proteinExistence type="predicted"/>
<evidence type="ECO:0000313" key="1">
    <source>
        <dbReference type="EMBL" id="GGB46157.1"/>
    </source>
</evidence>
<evidence type="ECO:0000313" key="2">
    <source>
        <dbReference type="Proteomes" id="UP000646152"/>
    </source>
</evidence>
<protein>
    <recommendedName>
        <fullName evidence="3">DUF1853 domain-containing protein</fullName>
    </recommendedName>
</protein>
<sequence length="274" mass="32542">MSNALHSLLSQLTDPIVRDLAWALASPNLLQHSPQAPDNLWYSQLLTEYQPRLLELDDNPALLHLHCQPHRRLGFYFESLWHFFLLDHDRYQLLAHDWQQVIDGTTVGAFDFIVWDQRLKRIEHWELAVKFYLISQQDNPFDSAFGMNPRDKLRRKHQHMLNHQLMLSQQPHVHQHLKRLGLLPQHKRLILKGRLYYPVHCQQFLSEHGERGIWGLESPKPGFIPQHKLGWLTGGRHSERLDRKQNFSDAKGNWYIQVDKEWLDDTSEIEQQES</sequence>
<comment type="caution">
    <text evidence="1">The sequence shown here is derived from an EMBL/GenBank/DDBJ whole genome shotgun (WGS) entry which is preliminary data.</text>
</comment>
<keyword evidence="2" id="KW-1185">Reference proteome</keyword>
<evidence type="ECO:0008006" key="3">
    <source>
        <dbReference type="Google" id="ProtNLM"/>
    </source>
</evidence>
<dbReference type="Proteomes" id="UP000646152">
    <property type="component" value="Unassembled WGS sequence"/>
</dbReference>
<dbReference type="InterPro" id="IPR015003">
    <property type="entry name" value="DUF1853"/>
</dbReference>
<accession>A0ABQ1IMP3</accession>
<organism evidence="1 2">
    <name type="scientific">Oceanisphaera marina</name>
    <dbReference type="NCBI Taxonomy" id="2017550"/>
    <lineage>
        <taxon>Bacteria</taxon>
        <taxon>Pseudomonadati</taxon>
        <taxon>Pseudomonadota</taxon>
        <taxon>Gammaproteobacteria</taxon>
        <taxon>Aeromonadales</taxon>
        <taxon>Aeromonadaceae</taxon>
        <taxon>Oceanisphaera</taxon>
    </lineage>
</organism>
<dbReference type="EMBL" id="BMKE01000014">
    <property type="protein sequence ID" value="GGB46157.1"/>
    <property type="molecule type" value="Genomic_DNA"/>
</dbReference>